<evidence type="ECO:0000313" key="2">
    <source>
        <dbReference type="EMBL" id="KAE8163769.1"/>
    </source>
</evidence>
<feature type="signal peptide" evidence="1">
    <location>
        <begin position="1"/>
        <end position="20"/>
    </location>
</feature>
<keyword evidence="3" id="KW-1185">Reference proteome</keyword>
<dbReference type="AlphaFoldDB" id="A0A5N6UYK4"/>
<organism evidence="2 3">
    <name type="scientific">Aspergillus tamarii</name>
    <dbReference type="NCBI Taxonomy" id="41984"/>
    <lineage>
        <taxon>Eukaryota</taxon>
        <taxon>Fungi</taxon>
        <taxon>Dikarya</taxon>
        <taxon>Ascomycota</taxon>
        <taxon>Pezizomycotina</taxon>
        <taxon>Eurotiomycetes</taxon>
        <taxon>Eurotiomycetidae</taxon>
        <taxon>Eurotiales</taxon>
        <taxon>Aspergillaceae</taxon>
        <taxon>Aspergillus</taxon>
        <taxon>Aspergillus subgen. Circumdati</taxon>
    </lineage>
</organism>
<name>A0A5N6UYK4_ASPTM</name>
<evidence type="ECO:0000313" key="3">
    <source>
        <dbReference type="Proteomes" id="UP000326950"/>
    </source>
</evidence>
<dbReference type="OrthoDB" id="10344662at2759"/>
<protein>
    <submittedName>
        <fullName evidence="2">Uncharacterized protein</fullName>
    </submittedName>
</protein>
<proteinExistence type="predicted"/>
<evidence type="ECO:0000256" key="1">
    <source>
        <dbReference type="SAM" id="SignalP"/>
    </source>
</evidence>
<sequence length="79" mass="8416">MRFTTAFVTSLVAIANIATAIPIASADDALVVRYPHADIKERDAWPDAQGNYKRDPQRDGQCYNVNANAPGPAGCASVP</sequence>
<accession>A0A5N6UYK4</accession>
<reference evidence="2 3" key="1">
    <citation type="submission" date="2019-04" db="EMBL/GenBank/DDBJ databases">
        <title>Friends and foes A comparative genomics study of 23 Aspergillus species from section Flavi.</title>
        <authorList>
            <consortium name="DOE Joint Genome Institute"/>
            <person name="Kjaerbolling I."/>
            <person name="Vesth T."/>
            <person name="Frisvad J.C."/>
            <person name="Nybo J.L."/>
            <person name="Theobald S."/>
            <person name="Kildgaard S."/>
            <person name="Isbrandt T."/>
            <person name="Kuo A."/>
            <person name="Sato A."/>
            <person name="Lyhne E.K."/>
            <person name="Kogle M.E."/>
            <person name="Wiebenga A."/>
            <person name="Kun R.S."/>
            <person name="Lubbers R.J."/>
            <person name="Makela M.R."/>
            <person name="Barry K."/>
            <person name="Chovatia M."/>
            <person name="Clum A."/>
            <person name="Daum C."/>
            <person name="Haridas S."/>
            <person name="He G."/>
            <person name="LaButti K."/>
            <person name="Lipzen A."/>
            <person name="Mondo S."/>
            <person name="Riley R."/>
            <person name="Salamov A."/>
            <person name="Simmons B.A."/>
            <person name="Magnuson J.K."/>
            <person name="Henrissat B."/>
            <person name="Mortensen U.H."/>
            <person name="Larsen T.O."/>
            <person name="Devries R.P."/>
            <person name="Grigoriev I.V."/>
            <person name="Machida M."/>
            <person name="Baker S.E."/>
            <person name="Andersen M.R."/>
        </authorList>
    </citation>
    <scope>NUCLEOTIDE SEQUENCE [LARGE SCALE GENOMIC DNA]</scope>
    <source>
        <strain evidence="2 3">CBS 117626</strain>
    </source>
</reference>
<feature type="chain" id="PRO_5024825548" evidence="1">
    <location>
        <begin position="21"/>
        <end position="79"/>
    </location>
</feature>
<gene>
    <name evidence="2" type="ORF">BDV40DRAFT_299113</name>
</gene>
<keyword evidence="1" id="KW-0732">Signal</keyword>
<dbReference type="Proteomes" id="UP000326950">
    <property type="component" value="Unassembled WGS sequence"/>
</dbReference>
<dbReference type="EMBL" id="ML738614">
    <property type="protein sequence ID" value="KAE8163769.1"/>
    <property type="molecule type" value="Genomic_DNA"/>
</dbReference>